<dbReference type="KEGG" id="spu:105444262"/>
<reference evidence="2" key="1">
    <citation type="submission" date="2015-02" db="EMBL/GenBank/DDBJ databases">
        <title>Genome sequencing for Strongylocentrotus purpuratus.</title>
        <authorList>
            <person name="Murali S."/>
            <person name="Liu Y."/>
            <person name="Vee V."/>
            <person name="English A."/>
            <person name="Wang M."/>
            <person name="Skinner E."/>
            <person name="Han Y."/>
            <person name="Muzny D.M."/>
            <person name="Worley K.C."/>
            <person name="Gibbs R.A."/>
        </authorList>
    </citation>
    <scope>NUCLEOTIDE SEQUENCE</scope>
</reference>
<proteinExistence type="predicted"/>
<dbReference type="InterPro" id="IPR027417">
    <property type="entry name" value="P-loop_NTPase"/>
</dbReference>
<dbReference type="Pfam" id="PF19798">
    <property type="entry name" value="Sulfotransfer_5"/>
    <property type="match status" value="1"/>
</dbReference>
<evidence type="ECO:0000313" key="2">
    <source>
        <dbReference type="Proteomes" id="UP000007110"/>
    </source>
</evidence>
<name>A0A7M7HKJ6_STRPU</name>
<organism evidence="1 2">
    <name type="scientific">Strongylocentrotus purpuratus</name>
    <name type="common">Purple sea urchin</name>
    <dbReference type="NCBI Taxonomy" id="7668"/>
    <lineage>
        <taxon>Eukaryota</taxon>
        <taxon>Metazoa</taxon>
        <taxon>Echinodermata</taxon>
        <taxon>Eleutherozoa</taxon>
        <taxon>Echinozoa</taxon>
        <taxon>Echinoidea</taxon>
        <taxon>Euechinoidea</taxon>
        <taxon>Echinacea</taxon>
        <taxon>Camarodonta</taxon>
        <taxon>Echinidea</taxon>
        <taxon>Strongylocentrotidae</taxon>
        <taxon>Strongylocentrotus</taxon>
    </lineage>
</organism>
<dbReference type="SUPFAM" id="SSF52540">
    <property type="entry name" value="P-loop containing nucleoside triphosphate hydrolases"/>
    <property type="match status" value="1"/>
</dbReference>
<dbReference type="PANTHER" id="PTHR48312">
    <property type="match status" value="1"/>
</dbReference>
<dbReference type="OMA" id="ENIVAWY"/>
<reference evidence="1" key="2">
    <citation type="submission" date="2021-01" db="UniProtKB">
        <authorList>
            <consortium name="EnsemblMetazoa"/>
        </authorList>
    </citation>
    <scope>IDENTIFICATION</scope>
</reference>
<dbReference type="AlphaFoldDB" id="A0A7M7HKJ6"/>
<dbReference type="GO" id="GO:0019752">
    <property type="term" value="P:carboxylic acid metabolic process"/>
    <property type="evidence" value="ECO:0000318"/>
    <property type="project" value="GO_Central"/>
</dbReference>
<protein>
    <recommendedName>
        <fullName evidence="3">Sulfotransferase family protein</fullName>
    </recommendedName>
</protein>
<dbReference type="RefSeq" id="XP_011676571.2">
    <property type="nucleotide sequence ID" value="XM_011678269.2"/>
</dbReference>
<accession>A0A7M7HKJ6</accession>
<evidence type="ECO:0000313" key="1">
    <source>
        <dbReference type="EnsemblMetazoa" id="XP_011676571"/>
    </source>
</evidence>
<keyword evidence="2" id="KW-1185">Reference proteome</keyword>
<dbReference type="OrthoDB" id="416710at2759"/>
<dbReference type="EnsemblMetazoa" id="XM_011678269">
    <property type="protein sequence ID" value="XP_011676571"/>
    <property type="gene ID" value="LOC105444262"/>
</dbReference>
<evidence type="ECO:0008006" key="3">
    <source>
        <dbReference type="Google" id="ProtNLM"/>
    </source>
</evidence>
<dbReference type="Proteomes" id="UP000007110">
    <property type="component" value="Unassembled WGS sequence"/>
</dbReference>
<dbReference type="Gene3D" id="3.40.50.300">
    <property type="entry name" value="P-loop containing nucleotide triphosphate hydrolases"/>
    <property type="match status" value="1"/>
</dbReference>
<sequence>MAESSDEGDSSRTRTILWCMPRSVSTALTKCISFIPDTQVWFEPYCYSYLARREIQSRLRVDLPTSYHGNEHMFRQAASFMNEATGCKSFKAECLSYDEVKQALESSTSKHVFVKDAAFSISEKEHPFIPTGYKHTFIIRHPLRSFYSQRKMMFEHLSKLGLLSGEAADESTYDVERHNHYMTPGLFIKDVYDLWKYIRENVDSDPIVMDGDDLLANPSEMLPKYCRAVGLPYEESRLKWDASLEVVKKWKLPADDLVENIVAWYGTATRSSEFKPANRMPSRDEVTHDVIRCTDQVLPFYKEMYEHRMKV</sequence>
<dbReference type="InParanoid" id="A0A7M7HKJ6"/>
<dbReference type="PANTHER" id="PTHR48312:SF1">
    <property type="entry name" value="SULFOTRANSFERASE"/>
    <property type="match status" value="1"/>
</dbReference>
<dbReference type="GeneID" id="105444262"/>